<dbReference type="AlphaFoldDB" id="S4P629"/>
<reference evidence="2" key="2">
    <citation type="submission" date="2013-05" db="EMBL/GenBank/DDBJ databases">
        <authorList>
            <person name="Carter J.-M."/>
            <person name="Baker S.C."/>
            <person name="Pink R."/>
            <person name="Carter D.R.F."/>
            <person name="Collins A."/>
            <person name="Tomlin J."/>
            <person name="Gibbs M."/>
            <person name="Breuker C.J."/>
        </authorList>
    </citation>
    <scope>NUCLEOTIDE SEQUENCE</scope>
    <source>
        <tissue evidence="2">Ovary</tissue>
    </source>
</reference>
<reference evidence="2" key="1">
    <citation type="journal article" date="2013" name="BMC Genomics">
        <title>Unscrambling butterfly oogenesis.</title>
        <authorList>
            <person name="Carter J.M."/>
            <person name="Baker S.C."/>
            <person name="Pink R."/>
            <person name="Carter D.R."/>
            <person name="Collins A."/>
            <person name="Tomlin J."/>
            <person name="Gibbs M."/>
            <person name="Breuker C.J."/>
        </authorList>
    </citation>
    <scope>NUCLEOTIDE SEQUENCE</scope>
    <source>
        <tissue evidence="2">Ovary</tissue>
    </source>
</reference>
<protein>
    <submittedName>
        <fullName evidence="2">Uncharacterized protein</fullName>
    </submittedName>
</protein>
<feature type="compositionally biased region" description="Basic and acidic residues" evidence="1">
    <location>
        <begin position="64"/>
        <end position="73"/>
    </location>
</feature>
<dbReference type="EMBL" id="GAIX01008297">
    <property type="protein sequence ID" value="JAA84263.1"/>
    <property type="molecule type" value="Transcribed_RNA"/>
</dbReference>
<organism evidence="2">
    <name type="scientific">Pararge aegeria</name>
    <name type="common">speckled wood butterfly</name>
    <dbReference type="NCBI Taxonomy" id="116150"/>
    <lineage>
        <taxon>Eukaryota</taxon>
        <taxon>Metazoa</taxon>
        <taxon>Ecdysozoa</taxon>
        <taxon>Arthropoda</taxon>
        <taxon>Hexapoda</taxon>
        <taxon>Insecta</taxon>
        <taxon>Pterygota</taxon>
        <taxon>Neoptera</taxon>
        <taxon>Endopterygota</taxon>
        <taxon>Lepidoptera</taxon>
        <taxon>Glossata</taxon>
        <taxon>Ditrysia</taxon>
        <taxon>Papilionoidea</taxon>
        <taxon>Nymphalidae</taxon>
        <taxon>Satyrinae</taxon>
        <taxon>Satyrini</taxon>
        <taxon>Parargina</taxon>
        <taxon>Pararge</taxon>
    </lineage>
</organism>
<evidence type="ECO:0000256" key="1">
    <source>
        <dbReference type="SAM" id="MobiDB-lite"/>
    </source>
</evidence>
<feature type="non-terminal residue" evidence="2">
    <location>
        <position position="150"/>
    </location>
</feature>
<sequence length="150" mass="16905">MCTKEPVDKNNSLPVCNKEKANLNEKTVINDNSSLNSEEIVSSCEDKLGKLKALLQKGKPVVKNHPESTHKEPQITNPITLPVHRLENDKDMPNETVFGIEINSTELHNSQDSEYFNEVTGKFFSSSVESDDSFQIVFSDSPRSCRRRIP</sequence>
<accession>S4P629</accession>
<feature type="region of interest" description="Disordered" evidence="1">
    <location>
        <begin position="60"/>
        <end position="79"/>
    </location>
</feature>
<proteinExistence type="predicted"/>
<evidence type="ECO:0000313" key="2">
    <source>
        <dbReference type="EMBL" id="JAA84263.1"/>
    </source>
</evidence>
<name>S4P629_9NEOP</name>